<accession>A0A6J5SZN6</accession>
<dbReference type="EMBL" id="LR796981">
    <property type="protein sequence ID" value="CAB4179540.1"/>
    <property type="molecule type" value="Genomic_DNA"/>
</dbReference>
<evidence type="ECO:0000313" key="2">
    <source>
        <dbReference type="EMBL" id="CAB4221082.1"/>
    </source>
</evidence>
<gene>
    <name evidence="1" type="ORF">UFOVP1033_157</name>
    <name evidence="2" type="ORF">UFOVP1631_157</name>
</gene>
<name>A0A6J5SZN6_9CAUD</name>
<reference evidence="2" key="1">
    <citation type="submission" date="2020-05" db="EMBL/GenBank/DDBJ databases">
        <authorList>
            <person name="Chiriac C."/>
            <person name="Salcher M."/>
            <person name="Ghai R."/>
            <person name="Kavagutti S V."/>
        </authorList>
    </citation>
    <scope>NUCLEOTIDE SEQUENCE</scope>
</reference>
<dbReference type="EMBL" id="LR797501">
    <property type="protein sequence ID" value="CAB4221082.1"/>
    <property type="molecule type" value="Genomic_DNA"/>
</dbReference>
<organism evidence="2">
    <name type="scientific">uncultured Caudovirales phage</name>
    <dbReference type="NCBI Taxonomy" id="2100421"/>
    <lineage>
        <taxon>Viruses</taxon>
        <taxon>Duplodnaviria</taxon>
        <taxon>Heunggongvirae</taxon>
        <taxon>Uroviricota</taxon>
        <taxon>Caudoviricetes</taxon>
        <taxon>Peduoviridae</taxon>
        <taxon>Maltschvirus</taxon>
        <taxon>Maltschvirus maltsch</taxon>
    </lineage>
</organism>
<protein>
    <submittedName>
        <fullName evidence="2">Uncharacterized protein</fullName>
    </submittedName>
</protein>
<sequence length="352" mass="39484">MATISSLGDRLRSEIGDIGKSFVHQFIADGTTNRFFIPYSPLDGAYLVINQNGDDVSLNVEVEEQTGYIVFDTSPETGDTIIVAGNYYRYFTNDEICQYVSDAFEQHSAFHTDAYGRTVNIANLATLEEYPVIIYASTLALYALATDASFDIDITAPDGVMIPRSERYRQLMQMIDVRKNQYKELCSQLGIGLYKIDVFTFRRISKTTNHYVPVFQPQEIDDSSSVVRVHLPIPTYGNVQRPPTLVTQDLNVYEGDAYEFSIQLDFEVDSLTPLAQIRITPGAAFVLTEFTVTKPDLDTDGDNQRTLVLSLTGDQTRLLPGVSYYDVQLTNVDNVTHTYVSGKIFKTPEVSQ</sequence>
<proteinExistence type="predicted"/>
<evidence type="ECO:0000313" key="1">
    <source>
        <dbReference type="EMBL" id="CAB4179540.1"/>
    </source>
</evidence>